<reference evidence="1 3" key="1">
    <citation type="journal article" date="2020" name="ISME J.">
        <title>Uncovering the hidden diversity of litter-decomposition mechanisms in mushroom-forming fungi.</title>
        <authorList>
            <person name="Floudas D."/>
            <person name="Bentzer J."/>
            <person name="Ahren D."/>
            <person name="Johansson T."/>
            <person name="Persson P."/>
            <person name="Tunlid A."/>
        </authorList>
    </citation>
    <scope>NUCLEOTIDE SEQUENCE [LARGE SCALE GENOMIC DNA]</scope>
    <source>
        <strain evidence="1 3">CBS 146.42</strain>
    </source>
</reference>
<evidence type="ECO:0000313" key="3">
    <source>
        <dbReference type="Proteomes" id="UP000559027"/>
    </source>
</evidence>
<dbReference type="PANTHER" id="PTHR43431">
    <property type="entry name" value="OXIDOREDUCTASE, SHORT CHAIN DEHYDROGENASE/REDUCTASE FAMILY (AFU_ORTHOLOGUE AFUA_5G14000)"/>
    <property type="match status" value="1"/>
</dbReference>
<dbReference type="Gene3D" id="3.40.50.720">
    <property type="entry name" value="NAD(P)-binding Rossmann-like Domain"/>
    <property type="match status" value="1"/>
</dbReference>
<keyword evidence="3" id="KW-1185">Reference proteome</keyword>
<protein>
    <recommendedName>
        <fullName evidence="4">NAD(P)-binding protein</fullName>
    </recommendedName>
</protein>
<dbReference type="AlphaFoldDB" id="A0A8H5CRD0"/>
<sequence length="262" mass="28476">MLSVSNTAKRVLVLAGVGNAAGTGAAVARRFAKEGYSIALLARQGKALHHIENEINRSGGHAAAFPLLSYSRDDISSTWISVQEKFSAPEYNIRAAVFNAGQPIFKPFLEITPEEVSNSLEVSTAAAFAFSREAILSFKGNDIEEPLGKRGTLLFTGATASLRGSPMTSLFAAGKSGARALSQSLAKEFGKDNIHVSHVIIDGYILTDRTRQMMGQRVGNFEANSNIRLSPESIADAFVYLTKQDRSSWTWELDLRPAHEKW</sequence>
<accession>A0A8H5CRD0</accession>
<dbReference type="InterPro" id="IPR002347">
    <property type="entry name" value="SDR_fam"/>
</dbReference>
<dbReference type="EMBL" id="JAACJO010000042">
    <property type="protein sequence ID" value="KAF5345653.1"/>
    <property type="molecule type" value="Genomic_DNA"/>
</dbReference>
<comment type="caution">
    <text evidence="1">The sequence shown here is derived from an EMBL/GenBank/DDBJ whole genome shotgun (WGS) entry which is preliminary data.</text>
</comment>
<name>A0A8H5CRD0_9AGAR</name>
<evidence type="ECO:0000313" key="2">
    <source>
        <dbReference type="EMBL" id="KAF5346847.1"/>
    </source>
</evidence>
<dbReference type="Proteomes" id="UP000559027">
    <property type="component" value="Unassembled WGS sequence"/>
</dbReference>
<proteinExistence type="predicted"/>
<dbReference type="EMBL" id="JAACJO010000029">
    <property type="protein sequence ID" value="KAF5346847.1"/>
    <property type="molecule type" value="Genomic_DNA"/>
</dbReference>
<dbReference type="PRINTS" id="PR00081">
    <property type="entry name" value="GDHRDH"/>
</dbReference>
<dbReference type="OrthoDB" id="5399006at2759"/>
<gene>
    <name evidence="2" type="ORF">D9756_010627</name>
    <name evidence="1" type="ORF">D9756_011245</name>
</gene>
<dbReference type="Pfam" id="PF00106">
    <property type="entry name" value="adh_short"/>
    <property type="match status" value="1"/>
</dbReference>
<dbReference type="SUPFAM" id="SSF51735">
    <property type="entry name" value="NAD(P)-binding Rossmann-fold domains"/>
    <property type="match status" value="1"/>
</dbReference>
<dbReference type="InterPro" id="IPR036291">
    <property type="entry name" value="NAD(P)-bd_dom_sf"/>
</dbReference>
<dbReference type="PANTHER" id="PTHR43431:SF7">
    <property type="entry name" value="OXIDOREDUCTASE, SHORT CHAIN DEHYDROGENASE_REDUCTASE FAMILY (AFU_ORTHOLOGUE AFUA_5G14000)"/>
    <property type="match status" value="1"/>
</dbReference>
<evidence type="ECO:0008006" key="4">
    <source>
        <dbReference type="Google" id="ProtNLM"/>
    </source>
</evidence>
<organism evidence="1 3">
    <name type="scientific">Leucocoprinus leucothites</name>
    <dbReference type="NCBI Taxonomy" id="201217"/>
    <lineage>
        <taxon>Eukaryota</taxon>
        <taxon>Fungi</taxon>
        <taxon>Dikarya</taxon>
        <taxon>Basidiomycota</taxon>
        <taxon>Agaricomycotina</taxon>
        <taxon>Agaricomycetes</taxon>
        <taxon>Agaricomycetidae</taxon>
        <taxon>Agaricales</taxon>
        <taxon>Agaricineae</taxon>
        <taxon>Agaricaceae</taxon>
        <taxon>Leucocoprinus</taxon>
    </lineage>
</organism>
<evidence type="ECO:0000313" key="1">
    <source>
        <dbReference type="EMBL" id="KAF5345653.1"/>
    </source>
</evidence>